<dbReference type="Pfam" id="PF09407">
    <property type="entry name" value="AbiEi_1"/>
    <property type="match status" value="1"/>
</dbReference>
<evidence type="ECO:0000313" key="3">
    <source>
        <dbReference type="Proteomes" id="UP000602395"/>
    </source>
</evidence>
<accession>A0ABR7WBA9</accession>
<gene>
    <name evidence="2" type="ORF">IDF66_05735</name>
</gene>
<evidence type="ECO:0000313" key="2">
    <source>
        <dbReference type="EMBL" id="MBD1319077.1"/>
    </source>
</evidence>
<dbReference type="RefSeq" id="WP_190266002.1">
    <property type="nucleotide sequence ID" value="NZ_BAABAD010000003.1"/>
</dbReference>
<protein>
    <recommendedName>
        <fullName evidence="1">AbiEi antitoxin C-terminal domain-containing protein</fullName>
    </recommendedName>
</protein>
<sequence>MDGFASLQGAATRAELISAGYADHEIRAALRAGVLTALGAGVVIPADLLDGTPEQQHRELALARARCTATPGRALAGASAAAVLGLPVWGLDTSRVAMVENGTKSRSRSTGVMRVVSDRRPASTVVVGGVPVLAPARVVVDIARRSPRIPAIALGDAALQAELCSPDDLANELDLITGMAGAASARRIIGELDGAAESVLESRSRIEILDAGLPAPELQVDLYDAWGKWVARVDFYWPRHRVVGESDGKSKYSGADGDGRLLYEKGRTDALVEIGNRVIHWGWDDVDQRVRLIARLTTMLSVSKAS</sequence>
<proteinExistence type="predicted"/>
<comment type="caution">
    <text evidence="2">The sequence shown here is derived from an EMBL/GenBank/DDBJ whole genome shotgun (WGS) entry which is preliminary data.</text>
</comment>
<dbReference type="Proteomes" id="UP000602395">
    <property type="component" value="Unassembled WGS sequence"/>
</dbReference>
<dbReference type="InterPro" id="IPR018547">
    <property type="entry name" value="AbiEi_C"/>
</dbReference>
<feature type="domain" description="AbiEi antitoxin C-terminal" evidence="1">
    <location>
        <begin position="107"/>
        <end position="177"/>
    </location>
</feature>
<dbReference type="EMBL" id="JACWMS010000001">
    <property type="protein sequence ID" value="MBD1319077.1"/>
    <property type="molecule type" value="Genomic_DNA"/>
</dbReference>
<keyword evidence="3" id="KW-1185">Reference proteome</keyword>
<name>A0ABR7WBA9_9ACTN</name>
<evidence type="ECO:0000259" key="1">
    <source>
        <dbReference type="Pfam" id="PF09407"/>
    </source>
</evidence>
<organism evidence="2 3">
    <name type="scientific">Gordonia hankookensis</name>
    <dbReference type="NCBI Taxonomy" id="589403"/>
    <lineage>
        <taxon>Bacteria</taxon>
        <taxon>Bacillati</taxon>
        <taxon>Actinomycetota</taxon>
        <taxon>Actinomycetes</taxon>
        <taxon>Mycobacteriales</taxon>
        <taxon>Gordoniaceae</taxon>
        <taxon>Gordonia</taxon>
    </lineage>
</organism>
<reference evidence="2 3" key="1">
    <citation type="submission" date="2020-09" db="EMBL/GenBank/DDBJ databases">
        <title>Novel species in genus Gordonia.</title>
        <authorList>
            <person name="Zhang G."/>
        </authorList>
    </citation>
    <scope>NUCLEOTIDE SEQUENCE [LARGE SCALE GENOMIC DNA]</scope>
    <source>
        <strain evidence="2 3">ON-33</strain>
    </source>
</reference>